<reference evidence="1 2" key="1">
    <citation type="submission" date="2023-09" db="EMBL/GenBank/DDBJ databases">
        <title>Streptomyces sp. nov.: A antagonism against Alternaria gaisen Producing Streptochlin, Isolated from Tamarix root soil.</title>
        <authorList>
            <person name="Chen Y."/>
        </authorList>
    </citation>
    <scope>NUCLEOTIDE SEQUENCE [LARGE SCALE GENOMIC DNA]</scope>
    <source>
        <strain evidence="1 2">TRM76323</strain>
    </source>
</reference>
<keyword evidence="2" id="KW-1185">Reference proteome</keyword>
<dbReference type="Proteomes" id="UP001250181">
    <property type="component" value="Unassembled WGS sequence"/>
</dbReference>
<accession>A0ABU3QKN0</accession>
<evidence type="ECO:0000313" key="1">
    <source>
        <dbReference type="EMBL" id="MDT9683328.1"/>
    </source>
</evidence>
<protein>
    <submittedName>
        <fullName evidence="1">Uncharacterized protein</fullName>
    </submittedName>
</protein>
<dbReference type="RefSeq" id="WP_315878402.1">
    <property type="nucleotide sequence ID" value="NZ_JAWCTQ010000016.1"/>
</dbReference>
<sequence>MKSKKAWTVEFPSDYFGTDSEIQVVFAETRNKAKYIVLGEGDSTWINMKVLRAKSLDGLEEKFENDSRFRDLWYLNNGFVIELWTLPNGEEGYLNEYKGMTTLDDIKDYEGLPEDIKFTYELLDKIALKYKEKSNETN</sequence>
<organism evidence="1 2">
    <name type="scientific">Streptomyces tamarix</name>
    <dbReference type="NCBI Taxonomy" id="3078565"/>
    <lineage>
        <taxon>Bacteria</taxon>
        <taxon>Bacillati</taxon>
        <taxon>Actinomycetota</taxon>
        <taxon>Actinomycetes</taxon>
        <taxon>Kitasatosporales</taxon>
        <taxon>Streptomycetaceae</taxon>
        <taxon>Streptomyces</taxon>
    </lineage>
</organism>
<name>A0ABU3QKN0_9ACTN</name>
<dbReference type="EMBL" id="JAWCTQ010000016">
    <property type="protein sequence ID" value="MDT9683328.1"/>
    <property type="molecule type" value="Genomic_DNA"/>
</dbReference>
<gene>
    <name evidence="1" type="ORF">RND61_14780</name>
</gene>
<comment type="caution">
    <text evidence="1">The sequence shown here is derived from an EMBL/GenBank/DDBJ whole genome shotgun (WGS) entry which is preliminary data.</text>
</comment>
<proteinExistence type="predicted"/>
<evidence type="ECO:0000313" key="2">
    <source>
        <dbReference type="Proteomes" id="UP001250181"/>
    </source>
</evidence>